<dbReference type="EMBL" id="CP136896">
    <property type="protein sequence ID" value="WOL14119.1"/>
    <property type="molecule type" value="Genomic_DNA"/>
</dbReference>
<sequence length="216" mass="23995">MPLVILGPFTFGSQVALKCLSLLTYVIHYYLTTFPSLAKDRRGELLLGVGVAFKISNVASYFFILENDGTSNNMISSYLSLAATSTPPSSSAAALLDQPTARGSPSAPLLPKSADDEEVHDGLIFYVPFNDSYDDGFKRDVDDHNNYQNRTKTVGSKTLFDVLRSLEERSQPVTCLVYNMLLAWVGDLAREYGIRSAVYWIEPATVFAVYYHYFQG</sequence>
<dbReference type="Proteomes" id="UP001327560">
    <property type="component" value="Chromosome 7"/>
</dbReference>
<keyword evidence="3" id="KW-1133">Transmembrane helix</keyword>
<keyword evidence="5" id="KW-1185">Reference proteome</keyword>
<organism evidence="4 5">
    <name type="scientific">Canna indica</name>
    <name type="common">Indian-shot</name>
    <dbReference type="NCBI Taxonomy" id="4628"/>
    <lineage>
        <taxon>Eukaryota</taxon>
        <taxon>Viridiplantae</taxon>
        <taxon>Streptophyta</taxon>
        <taxon>Embryophyta</taxon>
        <taxon>Tracheophyta</taxon>
        <taxon>Spermatophyta</taxon>
        <taxon>Magnoliopsida</taxon>
        <taxon>Liliopsida</taxon>
        <taxon>Zingiberales</taxon>
        <taxon>Cannaceae</taxon>
        <taxon>Canna</taxon>
    </lineage>
</organism>
<dbReference type="SUPFAM" id="SSF53756">
    <property type="entry name" value="UDP-Glycosyltransferase/glycogen phosphorylase"/>
    <property type="match status" value="1"/>
</dbReference>
<proteinExistence type="inferred from homology"/>
<protein>
    <submittedName>
        <fullName evidence="4">Crocetin glucosyltransferase, chloroplastic-like</fullName>
    </submittedName>
</protein>
<feature type="transmembrane region" description="Helical" evidence="3">
    <location>
        <begin position="15"/>
        <end position="33"/>
    </location>
</feature>
<gene>
    <name evidence="4" type="ORF">Cni_G22899</name>
</gene>
<name>A0AAQ3KT63_9LILI</name>
<evidence type="ECO:0000256" key="1">
    <source>
        <dbReference type="ARBA" id="ARBA00009995"/>
    </source>
</evidence>
<dbReference type="GO" id="GO:0080043">
    <property type="term" value="F:quercetin 3-O-glucosyltransferase activity"/>
    <property type="evidence" value="ECO:0007669"/>
    <property type="project" value="TreeGrafter"/>
</dbReference>
<keyword evidence="3" id="KW-0812">Transmembrane</keyword>
<dbReference type="GO" id="GO:0080044">
    <property type="term" value="F:quercetin 7-O-glucosyltransferase activity"/>
    <property type="evidence" value="ECO:0007669"/>
    <property type="project" value="TreeGrafter"/>
</dbReference>
<evidence type="ECO:0000256" key="2">
    <source>
        <dbReference type="SAM" id="MobiDB-lite"/>
    </source>
</evidence>
<keyword evidence="3" id="KW-0472">Membrane</keyword>
<reference evidence="4 5" key="1">
    <citation type="submission" date="2023-10" db="EMBL/GenBank/DDBJ databases">
        <title>Chromosome-scale genome assembly provides insights into flower coloration mechanisms of Canna indica.</title>
        <authorList>
            <person name="Li C."/>
        </authorList>
    </citation>
    <scope>NUCLEOTIDE SEQUENCE [LARGE SCALE GENOMIC DNA]</scope>
    <source>
        <tissue evidence="4">Flower</tissue>
    </source>
</reference>
<comment type="similarity">
    <text evidence="1">Belongs to the UDP-glycosyltransferase family.</text>
</comment>
<accession>A0AAQ3KT63</accession>
<dbReference type="PANTHER" id="PTHR11926:SF1534">
    <property type="entry name" value="GLYCOSYLTRANSFERASE"/>
    <property type="match status" value="1"/>
</dbReference>
<dbReference type="PANTHER" id="PTHR11926">
    <property type="entry name" value="GLUCOSYL/GLUCURONOSYL TRANSFERASES"/>
    <property type="match status" value="1"/>
</dbReference>
<evidence type="ECO:0000313" key="4">
    <source>
        <dbReference type="EMBL" id="WOL14119.1"/>
    </source>
</evidence>
<dbReference type="AlphaFoldDB" id="A0AAQ3KT63"/>
<evidence type="ECO:0000313" key="5">
    <source>
        <dbReference type="Proteomes" id="UP001327560"/>
    </source>
</evidence>
<dbReference type="Gene3D" id="3.40.50.2000">
    <property type="entry name" value="Glycogen Phosphorylase B"/>
    <property type="match status" value="1"/>
</dbReference>
<feature type="region of interest" description="Disordered" evidence="2">
    <location>
        <begin position="90"/>
        <end position="114"/>
    </location>
</feature>
<feature type="transmembrane region" description="Helical" evidence="3">
    <location>
        <begin position="45"/>
        <end position="64"/>
    </location>
</feature>
<evidence type="ECO:0000256" key="3">
    <source>
        <dbReference type="SAM" id="Phobius"/>
    </source>
</evidence>